<keyword evidence="4" id="KW-0479">Metal-binding</keyword>
<dbReference type="SUPFAM" id="SSF48264">
    <property type="entry name" value="Cytochrome P450"/>
    <property type="match status" value="1"/>
</dbReference>
<proteinExistence type="inferred from homology"/>
<dbReference type="Gene3D" id="1.10.630.10">
    <property type="entry name" value="Cytochrome P450"/>
    <property type="match status" value="1"/>
</dbReference>
<comment type="similarity">
    <text evidence="2">Belongs to the cytochrome P450 family.</text>
</comment>
<keyword evidence="6" id="KW-0408">Iron</keyword>
<comment type="cofactor">
    <cofactor evidence="1">
        <name>heme</name>
        <dbReference type="ChEBI" id="CHEBI:30413"/>
    </cofactor>
</comment>
<reference evidence="8 9" key="1">
    <citation type="journal article" date="2022" name="Nat. Ecol. Evol.">
        <title>A masculinizing supergene underlies an exaggerated male reproductive morph in a spider.</title>
        <authorList>
            <person name="Hendrickx F."/>
            <person name="De Corte Z."/>
            <person name="Sonet G."/>
            <person name="Van Belleghem S.M."/>
            <person name="Kostlbacher S."/>
            <person name="Vangestel C."/>
        </authorList>
    </citation>
    <scope>NUCLEOTIDE SEQUENCE [LARGE SCALE GENOMIC DNA]</scope>
    <source>
        <strain evidence="8">W744_W776</strain>
    </source>
</reference>
<evidence type="ECO:0000256" key="6">
    <source>
        <dbReference type="ARBA" id="ARBA00023004"/>
    </source>
</evidence>
<keyword evidence="3" id="KW-0349">Heme</keyword>
<dbReference type="InterPro" id="IPR001128">
    <property type="entry name" value="Cyt_P450"/>
</dbReference>
<evidence type="ECO:0000256" key="4">
    <source>
        <dbReference type="ARBA" id="ARBA00022723"/>
    </source>
</evidence>
<keyword evidence="5" id="KW-0560">Oxidoreductase</keyword>
<name>A0AAV6TEF6_9ARAC</name>
<evidence type="ECO:0000256" key="5">
    <source>
        <dbReference type="ARBA" id="ARBA00023002"/>
    </source>
</evidence>
<dbReference type="GO" id="GO:0016705">
    <property type="term" value="F:oxidoreductase activity, acting on paired donors, with incorporation or reduction of molecular oxygen"/>
    <property type="evidence" value="ECO:0007669"/>
    <property type="project" value="InterPro"/>
</dbReference>
<evidence type="ECO:0000256" key="1">
    <source>
        <dbReference type="ARBA" id="ARBA00001971"/>
    </source>
</evidence>
<keyword evidence="9" id="KW-1185">Reference proteome</keyword>
<dbReference type="EMBL" id="JAFNEN010005920">
    <property type="protein sequence ID" value="KAG8158375.1"/>
    <property type="molecule type" value="Genomic_DNA"/>
</dbReference>
<evidence type="ECO:0000313" key="9">
    <source>
        <dbReference type="Proteomes" id="UP000827092"/>
    </source>
</evidence>
<dbReference type="GO" id="GO:0005506">
    <property type="term" value="F:iron ion binding"/>
    <property type="evidence" value="ECO:0007669"/>
    <property type="project" value="InterPro"/>
</dbReference>
<evidence type="ECO:0000256" key="3">
    <source>
        <dbReference type="ARBA" id="ARBA00022617"/>
    </source>
</evidence>
<dbReference type="AlphaFoldDB" id="A0AAV6TEF6"/>
<comment type="caution">
    <text evidence="8">The sequence shown here is derived from an EMBL/GenBank/DDBJ whole genome shotgun (WGS) entry which is preliminary data.</text>
</comment>
<organism evidence="8 9">
    <name type="scientific">Oedothorax gibbosus</name>
    <dbReference type="NCBI Taxonomy" id="931172"/>
    <lineage>
        <taxon>Eukaryota</taxon>
        <taxon>Metazoa</taxon>
        <taxon>Ecdysozoa</taxon>
        <taxon>Arthropoda</taxon>
        <taxon>Chelicerata</taxon>
        <taxon>Arachnida</taxon>
        <taxon>Araneae</taxon>
        <taxon>Araneomorphae</taxon>
        <taxon>Entelegynae</taxon>
        <taxon>Araneoidea</taxon>
        <taxon>Linyphiidae</taxon>
        <taxon>Erigoninae</taxon>
        <taxon>Oedothorax</taxon>
    </lineage>
</organism>
<dbReference type="Proteomes" id="UP000827092">
    <property type="component" value="Unassembled WGS sequence"/>
</dbReference>
<dbReference type="InterPro" id="IPR050479">
    <property type="entry name" value="CYP11_CYP27_families"/>
</dbReference>
<gene>
    <name evidence="8" type="ORF">JTE90_008883</name>
</gene>
<dbReference type="GO" id="GO:0020037">
    <property type="term" value="F:heme binding"/>
    <property type="evidence" value="ECO:0007669"/>
    <property type="project" value="InterPro"/>
</dbReference>
<dbReference type="GO" id="GO:0004497">
    <property type="term" value="F:monooxygenase activity"/>
    <property type="evidence" value="ECO:0007669"/>
    <property type="project" value="UniProtKB-KW"/>
</dbReference>
<dbReference type="InterPro" id="IPR036396">
    <property type="entry name" value="Cyt_P450_sf"/>
</dbReference>
<dbReference type="PANTHER" id="PTHR24279">
    <property type="entry name" value="CYTOCHROME P450"/>
    <property type="match status" value="1"/>
</dbReference>
<evidence type="ECO:0000313" key="8">
    <source>
        <dbReference type="EMBL" id="KAG8158375.1"/>
    </source>
</evidence>
<sequence>MALLRVCQRSKAFSVNGKFSARFSSSQFPKSRVADILPYWHAATGGKVKDFKQMPGPKYLPLIGHEWRYNKMIGIYDHDYVNRTFAKMFRQYGPVVKEYIGRDRAIVHLFHPEDIRTVYRHDGLCPTRTSHRIMARYRKERPDLYDSPGLGPSNGLEWRSFREEFVKNCGGYLVKGQTNDLEDVADDLITRVQSNLDKNGEVDVMPLLYRWTLESKYCLFVLF</sequence>
<dbReference type="PANTHER" id="PTHR24279:SF120">
    <property type="entry name" value="CYTOCHROME P450"/>
    <property type="match status" value="1"/>
</dbReference>
<accession>A0AAV6TEF6</accession>
<evidence type="ECO:0000256" key="2">
    <source>
        <dbReference type="ARBA" id="ARBA00010617"/>
    </source>
</evidence>
<keyword evidence="7" id="KW-0503">Monooxygenase</keyword>
<evidence type="ECO:0000256" key="7">
    <source>
        <dbReference type="ARBA" id="ARBA00023033"/>
    </source>
</evidence>
<dbReference type="Pfam" id="PF00067">
    <property type="entry name" value="p450"/>
    <property type="match status" value="1"/>
</dbReference>
<protein>
    <submittedName>
        <fullName evidence="8">Uncharacterized protein</fullName>
    </submittedName>
</protein>